<dbReference type="KEGG" id="cthd:CDO33_18350"/>
<dbReference type="Gene3D" id="1.25.40.10">
    <property type="entry name" value="Tetratricopeptide repeat domain"/>
    <property type="match status" value="1"/>
</dbReference>
<dbReference type="PANTHER" id="PTHR38462">
    <property type="entry name" value="EXONUCLEASE-LIKE PROTEIN"/>
    <property type="match status" value="1"/>
</dbReference>
<organism evidence="3 4">
    <name type="scientific">Clostridium thermosuccinogenes</name>
    <dbReference type="NCBI Taxonomy" id="84032"/>
    <lineage>
        <taxon>Bacteria</taxon>
        <taxon>Bacillati</taxon>
        <taxon>Bacillota</taxon>
        <taxon>Clostridia</taxon>
        <taxon>Eubacteriales</taxon>
        <taxon>Clostridiaceae</taxon>
        <taxon>Clostridium</taxon>
    </lineage>
</organism>
<dbReference type="Proteomes" id="UP000236151">
    <property type="component" value="Unassembled WGS sequence"/>
</dbReference>
<dbReference type="OrthoDB" id="9790530at2"/>
<dbReference type="InterPro" id="IPR019734">
    <property type="entry name" value="TPR_rpt"/>
</dbReference>
<dbReference type="GO" id="GO:0003676">
    <property type="term" value="F:nucleic acid binding"/>
    <property type="evidence" value="ECO:0007669"/>
    <property type="project" value="InterPro"/>
</dbReference>
<dbReference type="EMBL" id="NIOJ01000021">
    <property type="protein sequence ID" value="PNT99085.1"/>
    <property type="molecule type" value="Genomic_DNA"/>
</dbReference>
<dbReference type="AlphaFoldDB" id="A0A2K2FEI0"/>
<evidence type="ECO:0000313" key="3">
    <source>
        <dbReference type="EMBL" id="PNT99085.1"/>
    </source>
</evidence>
<name>A0A2K2FEI0_9CLOT</name>
<feature type="domain" description="YprB ribonuclease H-like" evidence="2">
    <location>
        <begin position="94"/>
        <end position="262"/>
    </location>
</feature>
<gene>
    <name evidence="3" type="ORF">CDQ84_09525</name>
</gene>
<dbReference type="Pfam" id="PF13482">
    <property type="entry name" value="RNase_H_2"/>
    <property type="match status" value="1"/>
</dbReference>
<keyword evidence="1" id="KW-0802">TPR repeat</keyword>
<dbReference type="InterPro" id="IPR012337">
    <property type="entry name" value="RNaseH-like_sf"/>
</dbReference>
<keyword evidence="4" id="KW-1185">Reference proteome</keyword>
<evidence type="ECO:0000313" key="4">
    <source>
        <dbReference type="Proteomes" id="UP000236151"/>
    </source>
</evidence>
<dbReference type="InterPro" id="IPR011990">
    <property type="entry name" value="TPR-like_helical_dom_sf"/>
</dbReference>
<dbReference type="InterPro" id="IPR036397">
    <property type="entry name" value="RNaseH_sf"/>
</dbReference>
<accession>A0A2K2FEI0</accession>
<evidence type="ECO:0000256" key="1">
    <source>
        <dbReference type="PROSITE-ProRule" id="PRU00339"/>
    </source>
</evidence>
<feature type="repeat" description="TPR" evidence="1">
    <location>
        <begin position="313"/>
        <end position="346"/>
    </location>
</feature>
<comment type="caution">
    <text evidence="3">The sequence shown here is derived from an EMBL/GenBank/DDBJ whole genome shotgun (WGS) entry which is preliminary data.</text>
</comment>
<dbReference type="RefSeq" id="WP_103081507.1">
    <property type="nucleotide sequence ID" value="NZ_CP021850.1"/>
</dbReference>
<reference evidence="3 4" key="1">
    <citation type="submission" date="2017-06" db="EMBL/GenBank/DDBJ databases">
        <title>Investigating the central metabolism of Clostridium thermosuccinogenes.</title>
        <authorList>
            <person name="Koendjbiharie J.G."/>
            <person name="van Kranenburg R."/>
        </authorList>
    </citation>
    <scope>NUCLEOTIDE SEQUENCE [LARGE SCALE GENOMIC DNA]</scope>
    <source>
        <strain evidence="3 4">DSM 5806</strain>
    </source>
</reference>
<dbReference type="SUPFAM" id="SSF53098">
    <property type="entry name" value="Ribonuclease H-like"/>
    <property type="match status" value="1"/>
</dbReference>
<dbReference type="InterPro" id="IPR038720">
    <property type="entry name" value="YprB_RNase_H-like_dom"/>
</dbReference>
<dbReference type="PANTHER" id="PTHR38462:SF1">
    <property type="entry name" value="YPRB RIBONUCLEASE H-LIKE DOMAIN-CONTAINING PROTEIN"/>
    <property type="match status" value="1"/>
</dbReference>
<dbReference type="SUPFAM" id="SSF48452">
    <property type="entry name" value="TPR-like"/>
    <property type="match status" value="1"/>
</dbReference>
<dbReference type="SMART" id="SM00028">
    <property type="entry name" value="TPR"/>
    <property type="match status" value="2"/>
</dbReference>
<proteinExistence type="predicted"/>
<evidence type="ECO:0000259" key="2">
    <source>
        <dbReference type="Pfam" id="PF13482"/>
    </source>
</evidence>
<protein>
    <recommendedName>
        <fullName evidence="2">YprB ribonuclease H-like domain-containing protein</fullName>
    </recommendedName>
</protein>
<dbReference type="PROSITE" id="PS50005">
    <property type="entry name" value="TPR"/>
    <property type="match status" value="1"/>
</dbReference>
<sequence>MYGDLKSRLEMYKMGKAEKKENLKSKNSEMDIQNIMEGSVCTNELGSYFMIEEEYPLSYIYGSYKLEDAAKLNLLPLNGICGDVDESLTIQDLLFMDTETTGLSGGAGTVAFLIGVGFFKEDCFILRQYFMRDYDEECTLLGDLNSLMSGYKGFVTFNGKAFDWNLLQSRFVFNRIRCSIKNPIHMDLLFPSRRIWKLKLENCKLGTLEANVLGESRKDDIPGAMIPQVYFKYLEDRDASDIKKVIKHNALDILSLVALLTKIAGMLEKPLLETDCERELFGVGTIFESAGKYDQVMDCYENCMKSENTYIKESALRKLADIYKRNKEYDKAVEHWNRMISESETLSLYPVIELAKYYEHKSKDINKALEMTERAMEKISRMGLINSYQYDEVKKRYERLKSKARRTKNA</sequence>
<dbReference type="Gene3D" id="3.30.420.10">
    <property type="entry name" value="Ribonuclease H-like superfamily/Ribonuclease H"/>
    <property type="match status" value="1"/>
</dbReference>